<dbReference type="Gene3D" id="3.30.70.330">
    <property type="match status" value="1"/>
</dbReference>
<keyword evidence="6" id="KW-1185">Reference proteome</keyword>
<dbReference type="Proteomes" id="UP000278807">
    <property type="component" value="Unassembled WGS sequence"/>
</dbReference>
<evidence type="ECO:0000313" key="5">
    <source>
        <dbReference type="EMBL" id="VDN99374.1"/>
    </source>
</evidence>
<evidence type="ECO:0000313" key="7">
    <source>
        <dbReference type="WBParaSite" id="HNAJ_0000351701-mRNA-1"/>
    </source>
</evidence>
<gene>
    <name evidence="5" type="ORF">HNAJ_LOCUS3515</name>
</gene>
<evidence type="ECO:0000256" key="2">
    <source>
        <dbReference type="SAM" id="Coils"/>
    </source>
</evidence>
<feature type="compositionally biased region" description="Basic and acidic residues" evidence="3">
    <location>
        <begin position="150"/>
        <end position="170"/>
    </location>
</feature>
<keyword evidence="2" id="KW-0175">Coiled coil</keyword>
<dbReference type="EMBL" id="UZAE01002083">
    <property type="protein sequence ID" value="VDN99374.1"/>
    <property type="molecule type" value="Genomic_DNA"/>
</dbReference>
<dbReference type="WBParaSite" id="HNAJ_0000351701-mRNA-1">
    <property type="protein sequence ID" value="HNAJ_0000351701-mRNA-1"/>
    <property type="gene ID" value="HNAJ_0000351701"/>
</dbReference>
<feature type="region of interest" description="Disordered" evidence="3">
    <location>
        <begin position="149"/>
        <end position="174"/>
    </location>
</feature>
<dbReference type="InterPro" id="IPR035979">
    <property type="entry name" value="RBD_domain_sf"/>
</dbReference>
<evidence type="ECO:0000313" key="6">
    <source>
        <dbReference type="Proteomes" id="UP000278807"/>
    </source>
</evidence>
<dbReference type="InterPro" id="IPR012677">
    <property type="entry name" value="Nucleotide-bd_a/b_plait_sf"/>
</dbReference>
<dbReference type="InterPro" id="IPR000504">
    <property type="entry name" value="RRM_dom"/>
</dbReference>
<dbReference type="SMART" id="SM00360">
    <property type="entry name" value="RRM"/>
    <property type="match status" value="1"/>
</dbReference>
<dbReference type="GO" id="GO:0003723">
    <property type="term" value="F:RNA binding"/>
    <property type="evidence" value="ECO:0007669"/>
    <property type="project" value="UniProtKB-UniRule"/>
</dbReference>
<dbReference type="SUPFAM" id="SSF54928">
    <property type="entry name" value="RNA-binding domain, RBD"/>
    <property type="match status" value="1"/>
</dbReference>
<evidence type="ECO:0000256" key="1">
    <source>
        <dbReference type="PROSITE-ProRule" id="PRU00176"/>
    </source>
</evidence>
<evidence type="ECO:0000256" key="3">
    <source>
        <dbReference type="SAM" id="MobiDB-lite"/>
    </source>
</evidence>
<reference evidence="5 6" key="2">
    <citation type="submission" date="2018-11" db="EMBL/GenBank/DDBJ databases">
        <authorList>
            <consortium name="Pathogen Informatics"/>
        </authorList>
    </citation>
    <scope>NUCLEOTIDE SEQUENCE [LARGE SCALE GENOMIC DNA]</scope>
</reference>
<reference evidence="7" key="1">
    <citation type="submission" date="2017-02" db="UniProtKB">
        <authorList>
            <consortium name="WormBaseParasite"/>
        </authorList>
    </citation>
    <scope>IDENTIFICATION</scope>
</reference>
<dbReference type="Pfam" id="PF00076">
    <property type="entry name" value="RRM_1"/>
    <property type="match status" value="1"/>
</dbReference>
<sequence length="283" mass="31837">MKEDFYKPIDPRRIWISNLPPKSTEYAILQLVRPFGKILDFNFPVNHCSGPLQGSTLGYCFVTYDSDQSALNAMKSLNRREFAGSILSAQRARPTREILDQLRLEREEAKRMLIEEELKRREAELAERLVTNVAPSSAILITTNLSSTSKDARGSLDVKRPEPKFKEDLKSSSSSTVVPDLYGQLGLISAKPCASQLPSPPKMSRAQNRQAVSRIEAALEATSKMDIQPAIFRTNKDAQKPHPLVTALLGRGPKSQQLNDRDRKGRHGRGSNYHQRSHPYTRL</sequence>
<organism evidence="7">
    <name type="scientific">Rodentolepis nana</name>
    <name type="common">Dwarf tapeworm</name>
    <name type="synonym">Hymenolepis nana</name>
    <dbReference type="NCBI Taxonomy" id="102285"/>
    <lineage>
        <taxon>Eukaryota</taxon>
        <taxon>Metazoa</taxon>
        <taxon>Spiralia</taxon>
        <taxon>Lophotrochozoa</taxon>
        <taxon>Platyhelminthes</taxon>
        <taxon>Cestoda</taxon>
        <taxon>Eucestoda</taxon>
        <taxon>Cyclophyllidea</taxon>
        <taxon>Hymenolepididae</taxon>
        <taxon>Rodentolepis</taxon>
    </lineage>
</organism>
<keyword evidence="1" id="KW-0694">RNA-binding</keyword>
<feature type="domain" description="RRM" evidence="4">
    <location>
        <begin position="12"/>
        <end position="94"/>
    </location>
</feature>
<evidence type="ECO:0000259" key="4">
    <source>
        <dbReference type="PROSITE" id="PS50102"/>
    </source>
</evidence>
<proteinExistence type="predicted"/>
<dbReference type="AlphaFoldDB" id="A0A0R3T8X8"/>
<protein>
    <submittedName>
        <fullName evidence="7">RRM domain-containing protein</fullName>
    </submittedName>
</protein>
<dbReference type="OrthoDB" id="6730379at2759"/>
<feature type="compositionally biased region" description="Basic residues" evidence="3">
    <location>
        <begin position="264"/>
        <end position="283"/>
    </location>
</feature>
<dbReference type="STRING" id="102285.A0A0R3T8X8"/>
<feature type="region of interest" description="Disordered" evidence="3">
    <location>
        <begin position="246"/>
        <end position="283"/>
    </location>
</feature>
<accession>A0A0R3T8X8</accession>
<dbReference type="PROSITE" id="PS50102">
    <property type="entry name" value="RRM"/>
    <property type="match status" value="1"/>
</dbReference>
<name>A0A0R3T8X8_RODNA</name>
<feature type="coiled-coil region" evidence="2">
    <location>
        <begin position="99"/>
        <end position="126"/>
    </location>
</feature>